<proteinExistence type="inferred from homology"/>
<dbReference type="Pfam" id="PF02902">
    <property type="entry name" value="Peptidase_C48"/>
    <property type="match status" value="1"/>
</dbReference>
<reference evidence="5" key="1">
    <citation type="submission" date="2021-01" db="EMBL/GenBank/DDBJ databases">
        <authorList>
            <person name="Corre E."/>
            <person name="Pelletier E."/>
            <person name="Niang G."/>
            <person name="Scheremetjew M."/>
            <person name="Finn R."/>
            <person name="Kale V."/>
            <person name="Holt S."/>
            <person name="Cochrane G."/>
            <person name="Meng A."/>
            <person name="Brown T."/>
            <person name="Cohen L."/>
        </authorList>
    </citation>
    <scope>NUCLEOTIDE SEQUENCE</scope>
    <source>
        <strain evidence="5">CCCM811</strain>
    </source>
</reference>
<dbReference type="AlphaFoldDB" id="A0A7S3Z146"/>
<evidence type="ECO:0000256" key="2">
    <source>
        <dbReference type="ARBA" id="ARBA00022670"/>
    </source>
</evidence>
<evidence type="ECO:0000256" key="3">
    <source>
        <dbReference type="ARBA" id="ARBA00022801"/>
    </source>
</evidence>
<dbReference type="PANTHER" id="PTHR47764:SF2">
    <property type="entry name" value="UBIQUITIN-LIKE PROTEASE FAMILY PROFILE DOMAIN-CONTAINING PROTEIN"/>
    <property type="match status" value="1"/>
</dbReference>
<dbReference type="InterPro" id="IPR038765">
    <property type="entry name" value="Papain-like_cys_pep_sf"/>
</dbReference>
<dbReference type="EMBL" id="HBIV01028033">
    <property type="protein sequence ID" value="CAE0668437.1"/>
    <property type="molecule type" value="Transcribed_RNA"/>
</dbReference>
<keyword evidence="2" id="KW-0645">Protease</keyword>
<evidence type="ECO:0000259" key="4">
    <source>
        <dbReference type="PROSITE" id="PS50600"/>
    </source>
</evidence>
<keyword evidence="3" id="KW-0378">Hydrolase</keyword>
<organism evidence="5">
    <name type="scientific">Lotharella globosa</name>
    <dbReference type="NCBI Taxonomy" id="91324"/>
    <lineage>
        <taxon>Eukaryota</taxon>
        <taxon>Sar</taxon>
        <taxon>Rhizaria</taxon>
        <taxon>Cercozoa</taxon>
        <taxon>Chlorarachniophyceae</taxon>
        <taxon>Lotharella</taxon>
    </lineage>
</organism>
<dbReference type="PANTHER" id="PTHR47764">
    <property type="entry name" value="UBIQUITIN-LIKE-SPECIFIC PROTEASE 2B-RELATED"/>
    <property type="match status" value="1"/>
</dbReference>
<dbReference type="GO" id="GO:0008234">
    <property type="term" value="F:cysteine-type peptidase activity"/>
    <property type="evidence" value="ECO:0007669"/>
    <property type="project" value="InterPro"/>
</dbReference>
<feature type="domain" description="Ubiquitin-like protease family profile" evidence="4">
    <location>
        <begin position="63"/>
        <end position="247"/>
    </location>
</feature>
<sequence length="287" mass="33378">MTEYCAISRCVEQAHLDNSGVKSTNLNLRNCGLNKSRLALAKLAKGENQSIAKYGGPGGSDTVEITEEDLERLKPGEFLNDTLIDFYMKYLFFDILDDLQRIKVHFFSCFFITKYSETSADVRYERVRKWTKNMDVFKKDYLLVPKNENLHWSLYIICFPGLVAKASRANNSKRKPCILYLDSLLHRGGSRATSKLLRSYLSEEYSYKRGKEISFDSKNFPTYELHVPQQKNFSDCGLYLLQYAECFCKDPINHTTDEQECRAWFDQAAVNKKRKQIETIIEKLHPY</sequence>
<protein>
    <recommendedName>
        <fullName evidence="4">Ubiquitin-like protease family profile domain-containing protein</fullName>
    </recommendedName>
</protein>
<dbReference type="PROSITE" id="PS50600">
    <property type="entry name" value="ULP_PROTEASE"/>
    <property type="match status" value="1"/>
</dbReference>
<comment type="similarity">
    <text evidence="1">Belongs to the peptidase C48 family.</text>
</comment>
<gene>
    <name evidence="5" type="ORF">LGLO00237_LOCUS20061</name>
</gene>
<accession>A0A7S3Z146</accession>
<dbReference type="Gene3D" id="3.30.310.130">
    <property type="entry name" value="Ubiquitin-related"/>
    <property type="match status" value="1"/>
</dbReference>
<name>A0A7S3Z146_9EUKA</name>
<evidence type="ECO:0000256" key="1">
    <source>
        <dbReference type="ARBA" id="ARBA00005234"/>
    </source>
</evidence>
<evidence type="ECO:0000313" key="5">
    <source>
        <dbReference type="EMBL" id="CAE0668437.1"/>
    </source>
</evidence>
<dbReference type="InterPro" id="IPR003653">
    <property type="entry name" value="Peptidase_C48_C"/>
</dbReference>
<dbReference type="GO" id="GO:0006508">
    <property type="term" value="P:proteolysis"/>
    <property type="evidence" value="ECO:0007669"/>
    <property type="project" value="UniProtKB-KW"/>
</dbReference>
<dbReference type="SUPFAM" id="SSF54001">
    <property type="entry name" value="Cysteine proteinases"/>
    <property type="match status" value="1"/>
</dbReference>
<dbReference type="Gene3D" id="1.10.418.20">
    <property type="match status" value="1"/>
</dbReference>